<dbReference type="GO" id="GO:0003700">
    <property type="term" value="F:DNA-binding transcription factor activity"/>
    <property type="evidence" value="ECO:0007669"/>
    <property type="project" value="InterPro"/>
</dbReference>
<dbReference type="RefSeq" id="WP_066658545.1">
    <property type="nucleotide sequence ID" value="NZ_CBCSCL010000001.1"/>
</dbReference>
<dbReference type="InterPro" id="IPR005119">
    <property type="entry name" value="LysR_subst-bd"/>
</dbReference>
<organism evidence="6 7">
    <name type="scientific">Bordetella flabilis</name>
    <dbReference type="NCBI Taxonomy" id="463014"/>
    <lineage>
        <taxon>Bacteria</taxon>
        <taxon>Pseudomonadati</taxon>
        <taxon>Pseudomonadota</taxon>
        <taxon>Betaproteobacteria</taxon>
        <taxon>Burkholderiales</taxon>
        <taxon>Alcaligenaceae</taxon>
        <taxon>Bordetella</taxon>
    </lineage>
</organism>
<protein>
    <recommendedName>
        <fullName evidence="5">HTH lysR-type domain-containing protein</fullName>
    </recommendedName>
</protein>
<dbReference type="Proteomes" id="UP000091926">
    <property type="component" value="Chromosome"/>
</dbReference>
<dbReference type="OrthoDB" id="9157176at2"/>
<comment type="similarity">
    <text evidence="1">Belongs to the LysR transcriptional regulatory family.</text>
</comment>
<dbReference type="CDD" id="cd08414">
    <property type="entry name" value="PBP2_LTTR_aromatics_like"/>
    <property type="match status" value="1"/>
</dbReference>
<feature type="domain" description="HTH lysR-type" evidence="5">
    <location>
        <begin position="1"/>
        <end position="58"/>
    </location>
</feature>
<keyword evidence="2" id="KW-0805">Transcription regulation</keyword>
<dbReference type="SUPFAM" id="SSF53850">
    <property type="entry name" value="Periplasmic binding protein-like II"/>
    <property type="match status" value="1"/>
</dbReference>
<reference evidence="6 7" key="1">
    <citation type="submission" date="2016-06" db="EMBL/GenBank/DDBJ databases">
        <title>Complete genome sequences of Bordetella bronchialis and Bordetella flabilis.</title>
        <authorList>
            <person name="LiPuma J.J."/>
            <person name="Spilker T."/>
        </authorList>
    </citation>
    <scope>NUCLEOTIDE SEQUENCE [LARGE SCALE GENOMIC DNA]</scope>
    <source>
        <strain evidence="6 7">AU10664</strain>
    </source>
</reference>
<dbReference type="PROSITE" id="PS50931">
    <property type="entry name" value="HTH_LYSR"/>
    <property type="match status" value="1"/>
</dbReference>
<dbReference type="PANTHER" id="PTHR30346">
    <property type="entry name" value="TRANSCRIPTIONAL DUAL REGULATOR HCAR-RELATED"/>
    <property type="match status" value="1"/>
</dbReference>
<sequence length="296" mass="33176">MDRRRLECFLALAEELHFHRAAVRCHMTQPALSQQLRALEDQLQVQLVYRNKRHVSLTRTGQVFLDEVRKILRGMDRAVAMARRTEKGEIGQLTIGVTAPALYIVFPEIVREFNKRLPDVGIVVHDMTTAEQEQALRNRTIQLGIVHPPLEDASLSCQTIATTAFHIVLSDRNPLAQRKRLAVRDLANEQFIIFPRNIGPQLYDHIISLCQGEGFSPKVILETTPAQSIIAMAAADFGIGFIASEYQLLPRPGVVFRRLSGVMPYLSLGIAYDAGDVSPAMKVFLETAQRVGAKVR</sequence>
<dbReference type="InterPro" id="IPR036388">
    <property type="entry name" value="WH-like_DNA-bd_sf"/>
</dbReference>
<evidence type="ECO:0000259" key="5">
    <source>
        <dbReference type="PROSITE" id="PS50931"/>
    </source>
</evidence>
<dbReference type="KEGG" id="bfz:BAU07_13505"/>
<dbReference type="InterPro" id="IPR000847">
    <property type="entry name" value="LysR_HTH_N"/>
</dbReference>
<dbReference type="Pfam" id="PF00126">
    <property type="entry name" value="HTH_1"/>
    <property type="match status" value="1"/>
</dbReference>
<dbReference type="InterPro" id="IPR036390">
    <property type="entry name" value="WH_DNA-bd_sf"/>
</dbReference>
<evidence type="ECO:0000256" key="4">
    <source>
        <dbReference type="ARBA" id="ARBA00023163"/>
    </source>
</evidence>
<dbReference type="GO" id="GO:0003677">
    <property type="term" value="F:DNA binding"/>
    <property type="evidence" value="ECO:0007669"/>
    <property type="project" value="UniProtKB-KW"/>
</dbReference>
<dbReference type="Gene3D" id="1.10.10.10">
    <property type="entry name" value="Winged helix-like DNA-binding domain superfamily/Winged helix DNA-binding domain"/>
    <property type="match status" value="1"/>
</dbReference>
<dbReference type="GO" id="GO:0032993">
    <property type="term" value="C:protein-DNA complex"/>
    <property type="evidence" value="ECO:0007669"/>
    <property type="project" value="TreeGrafter"/>
</dbReference>
<dbReference type="FunFam" id="1.10.10.10:FF:000001">
    <property type="entry name" value="LysR family transcriptional regulator"/>
    <property type="match status" value="1"/>
</dbReference>
<name>A0A193GEC6_9BORD</name>
<keyword evidence="7" id="KW-1185">Reference proteome</keyword>
<dbReference type="Pfam" id="PF03466">
    <property type="entry name" value="LysR_substrate"/>
    <property type="match status" value="1"/>
</dbReference>
<dbReference type="PRINTS" id="PR00039">
    <property type="entry name" value="HTHLYSR"/>
</dbReference>
<evidence type="ECO:0000256" key="1">
    <source>
        <dbReference type="ARBA" id="ARBA00009437"/>
    </source>
</evidence>
<evidence type="ECO:0000256" key="2">
    <source>
        <dbReference type="ARBA" id="ARBA00023015"/>
    </source>
</evidence>
<accession>A0A193GEC6</accession>
<evidence type="ECO:0000313" key="6">
    <source>
        <dbReference type="EMBL" id="ANN77968.1"/>
    </source>
</evidence>
<dbReference type="SUPFAM" id="SSF46785">
    <property type="entry name" value="Winged helix' DNA-binding domain"/>
    <property type="match status" value="1"/>
</dbReference>
<dbReference type="Gene3D" id="3.40.190.10">
    <property type="entry name" value="Periplasmic binding protein-like II"/>
    <property type="match status" value="2"/>
</dbReference>
<dbReference type="STRING" id="463014.BAU07_13505"/>
<evidence type="ECO:0000313" key="7">
    <source>
        <dbReference type="Proteomes" id="UP000091926"/>
    </source>
</evidence>
<dbReference type="EMBL" id="CP016172">
    <property type="protein sequence ID" value="ANN77968.1"/>
    <property type="molecule type" value="Genomic_DNA"/>
</dbReference>
<dbReference type="AlphaFoldDB" id="A0A193GEC6"/>
<proteinExistence type="inferred from homology"/>
<evidence type="ECO:0000256" key="3">
    <source>
        <dbReference type="ARBA" id="ARBA00023125"/>
    </source>
</evidence>
<dbReference type="PANTHER" id="PTHR30346:SF0">
    <property type="entry name" value="HCA OPERON TRANSCRIPTIONAL ACTIVATOR HCAR"/>
    <property type="match status" value="1"/>
</dbReference>
<keyword evidence="4" id="KW-0804">Transcription</keyword>
<gene>
    <name evidence="6" type="ORF">BAU07_13505</name>
</gene>
<keyword evidence="3" id="KW-0238">DNA-binding</keyword>